<keyword evidence="8" id="KW-0547">Nucleotide-binding</keyword>
<dbReference type="InterPro" id="IPR003661">
    <property type="entry name" value="HisK_dim/P_dom"/>
</dbReference>
<dbReference type="EC" id="2.7.13.3" evidence="3"/>
<sequence length="446" mass="50846">MIGSFFILMSQEKLESPDDVRSYLYAEKLGGLLVEEYKQKDSLEEASRSVLERTEIPTEVRLEVLNEEGIVLFDNFGLREGEKVDVMEMAQLFVLSKENEPLEERMNYHIVPLIIEGKEIGLFILSYPVTIILEPLYRNMVVTFLIALFSALVVFLLLALFLSQWLLRPLQEMVTATEKIAGGDYESRLTIQSGDELGRLATAFNEMTEKLYQSRKREKELEQLRRDLVANVSHDLRTPLASIRGYVEGLLDGMADDAEKRKRYLQVIYDKALILQRLIHDLFELSRLERGILAMEKVKVPASEMLQELAEKYSHDAELVGITFQVEIEPHLPTLFVDPIRVEQVLTNLLQNAFRHASAVTLRATLEEQKIKISVEDNGEGIASSQLPYIFDRFYSGEKSRSRQRNGTGLGLAISKEIVSAHDGTIWAESEVGKGSTFSFFLPVYR</sequence>
<dbReference type="InterPro" id="IPR036097">
    <property type="entry name" value="HisK_dim/P_sf"/>
</dbReference>
<evidence type="ECO:0000259" key="15">
    <source>
        <dbReference type="PROSITE" id="PS50109"/>
    </source>
</evidence>
<evidence type="ECO:0000256" key="12">
    <source>
        <dbReference type="ARBA" id="ARBA00023012"/>
    </source>
</evidence>
<dbReference type="CDD" id="cd00075">
    <property type="entry name" value="HATPase"/>
    <property type="match status" value="1"/>
</dbReference>
<evidence type="ECO:0000256" key="6">
    <source>
        <dbReference type="ARBA" id="ARBA00022679"/>
    </source>
</evidence>
<keyword evidence="11 14" id="KW-1133">Transmembrane helix</keyword>
<evidence type="ECO:0000256" key="11">
    <source>
        <dbReference type="ARBA" id="ARBA00022989"/>
    </source>
</evidence>
<organism evidence="17 18">
    <name type="scientific">Heliorestis convoluta</name>
    <dbReference type="NCBI Taxonomy" id="356322"/>
    <lineage>
        <taxon>Bacteria</taxon>
        <taxon>Bacillati</taxon>
        <taxon>Bacillota</taxon>
        <taxon>Clostridia</taxon>
        <taxon>Eubacteriales</taxon>
        <taxon>Heliobacteriaceae</taxon>
        <taxon>Heliorestis</taxon>
    </lineage>
</organism>
<dbReference type="SUPFAM" id="SSF47384">
    <property type="entry name" value="Homodimeric domain of signal transducing histidine kinase"/>
    <property type="match status" value="1"/>
</dbReference>
<keyword evidence="18" id="KW-1185">Reference proteome</keyword>
<dbReference type="PANTHER" id="PTHR45528">
    <property type="entry name" value="SENSOR HISTIDINE KINASE CPXA"/>
    <property type="match status" value="1"/>
</dbReference>
<dbReference type="PRINTS" id="PR00344">
    <property type="entry name" value="BCTRLSENSOR"/>
</dbReference>
<gene>
    <name evidence="17" type="ORF">FTV88_1929</name>
</gene>
<dbReference type="Pfam" id="PF00512">
    <property type="entry name" value="HisKA"/>
    <property type="match status" value="1"/>
</dbReference>
<dbReference type="InterPro" id="IPR036890">
    <property type="entry name" value="HATPase_C_sf"/>
</dbReference>
<dbReference type="AlphaFoldDB" id="A0A5Q2MZC0"/>
<evidence type="ECO:0000256" key="13">
    <source>
        <dbReference type="ARBA" id="ARBA00023136"/>
    </source>
</evidence>
<dbReference type="EMBL" id="CP045875">
    <property type="protein sequence ID" value="QGG48027.1"/>
    <property type="molecule type" value="Genomic_DNA"/>
</dbReference>
<evidence type="ECO:0000256" key="14">
    <source>
        <dbReference type="SAM" id="Phobius"/>
    </source>
</evidence>
<keyword evidence="5" id="KW-0597">Phosphoprotein</keyword>
<dbReference type="PANTHER" id="PTHR45528:SF1">
    <property type="entry name" value="SENSOR HISTIDINE KINASE CPXA"/>
    <property type="match status" value="1"/>
</dbReference>
<evidence type="ECO:0000256" key="2">
    <source>
        <dbReference type="ARBA" id="ARBA00004651"/>
    </source>
</evidence>
<protein>
    <recommendedName>
        <fullName evidence="3">histidine kinase</fullName>
        <ecNumber evidence="3">2.7.13.3</ecNumber>
    </recommendedName>
</protein>
<dbReference type="FunFam" id="3.30.565.10:FF:000006">
    <property type="entry name" value="Sensor histidine kinase WalK"/>
    <property type="match status" value="1"/>
</dbReference>
<dbReference type="Gene3D" id="3.30.565.10">
    <property type="entry name" value="Histidine kinase-like ATPase, C-terminal domain"/>
    <property type="match status" value="1"/>
</dbReference>
<evidence type="ECO:0000256" key="3">
    <source>
        <dbReference type="ARBA" id="ARBA00012438"/>
    </source>
</evidence>
<evidence type="ECO:0000256" key="1">
    <source>
        <dbReference type="ARBA" id="ARBA00000085"/>
    </source>
</evidence>
<evidence type="ECO:0000256" key="9">
    <source>
        <dbReference type="ARBA" id="ARBA00022777"/>
    </source>
</evidence>
<dbReference type="SMART" id="SM00387">
    <property type="entry name" value="HATPase_c"/>
    <property type="match status" value="1"/>
</dbReference>
<dbReference type="PROSITE" id="PS50885">
    <property type="entry name" value="HAMP"/>
    <property type="match status" value="1"/>
</dbReference>
<dbReference type="GO" id="GO:0005524">
    <property type="term" value="F:ATP binding"/>
    <property type="evidence" value="ECO:0007669"/>
    <property type="project" value="UniProtKB-KW"/>
</dbReference>
<dbReference type="RefSeq" id="WP_153725297.1">
    <property type="nucleotide sequence ID" value="NZ_CP045875.1"/>
</dbReference>
<evidence type="ECO:0000313" key="18">
    <source>
        <dbReference type="Proteomes" id="UP000366051"/>
    </source>
</evidence>
<dbReference type="InterPro" id="IPR003660">
    <property type="entry name" value="HAMP_dom"/>
</dbReference>
<dbReference type="CDD" id="cd00082">
    <property type="entry name" value="HisKA"/>
    <property type="match status" value="1"/>
</dbReference>
<proteinExistence type="predicted"/>
<evidence type="ECO:0000256" key="4">
    <source>
        <dbReference type="ARBA" id="ARBA00022475"/>
    </source>
</evidence>
<reference evidence="18" key="1">
    <citation type="submission" date="2019-11" db="EMBL/GenBank/DDBJ databases">
        <title>Genome sequence of Heliorestis convoluta strain HH, an alkaliphilic and minimalistic phototrophic bacterium from a soda lake in Egypt.</title>
        <authorList>
            <person name="Dewey E.D."/>
            <person name="Stokes L.M."/>
            <person name="Burchell B.M."/>
            <person name="Shaffer K.N."/>
            <person name="Huntington A.M."/>
            <person name="Baker J.M."/>
            <person name="Nadendla S."/>
            <person name="Giglio M.G."/>
            <person name="Touchman J.W."/>
            <person name="Blankenship R.E."/>
            <person name="Madigan M.T."/>
            <person name="Sattley W.M."/>
        </authorList>
    </citation>
    <scope>NUCLEOTIDE SEQUENCE [LARGE SCALE GENOMIC DNA]</scope>
    <source>
        <strain evidence="18">HH</strain>
    </source>
</reference>
<keyword evidence="12" id="KW-0902">Two-component regulatory system</keyword>
<keyword evidence="9 17" id="KW-0418">Kinase</keyword>
<dbReference type="GO" id="GO:0005886">
    <property type="term" value="C:plasma membrane"/>
    <property type="evidence" value="ECO:0007669"/>
    <property type="project" value="UniProtKB-SubCell"/>
</dbReference>
<feature type="transmembrane region" description="Helical" evidence="14">
    <location>
        <begin position="141"/>
        <end position="167"/>
    </location>
</feature>
<dbReference type="InterPro" id="IPR005467">
    <property type="entry name" value="His_kinase_dom"/>
</dbReference>
<dbReference type="FunFam" id="1.10.287.130:FF:000008">
    <property type="entry name" value="Two-component sensor histidine kinase"/>
    <property type="match status" value="1"/>
</dbReference>
<dbReference type="Pfam" id="PF02518">
    <property type="entry name" value="HATPase_c"/>
    <property type="match status" value="1"/>
</dbReference>
<keyword evidence="10" id="KW-0067">ATP-binding</keyword>
<evidence type="ECO:0000256" key="8">
    <source>
        <dbReference type="ARBA" id="ARBA00022741"/>
    </source>
</evidence>
<keyword evidence="7 14" id="KW-0812">Transmembrane</keyword>
<comment type="subcellular location">
    <subcellularLocation>
        <location evidence="2">Cell membrane</location>
        <topology evidence="2">Multi-pass membrane protein</topology>
    </subcellularLocation>
</comment>
<feature type="domain" description="HAMP" evidence="16">
    <location>
        <begin position="164"/>
        <end position="216"/>
    </location>
</feature>
<dbReference type="SUPFAM" id="SSF55874">
    <property type="entry name" value="ATPase domain of HSP90 chaperone/DNA topoisomerase II/histidine kinase"/>
    <property type="match status" value="1"/>
</dbReference>
<dbReference type="SUPFAM" id="SSF158472">
    <property type="entry name" value="HAMP domain-like"/>
    <property type="match status" value="1"/>
</dbReference>
<dbReference type="InterPro" id="IPR050398">
    <property type="entry name" value="HssS/ArlS-like"/>
</dbReference>
<dbReference type="Proteomes" id="UP000366051">
    <property type="component" value="Chromosome"/>
</dbReference>
<accession>A0A5Q2MZC0</accession>
<evidence type="ECO:0000259" key="16">
    <source>
        <dbReference type="PROSITE" id="PS50885"/>
    </source>
</evidence>
<evidence type="ECO:0000313" key="17">
    <source>
        <dbReference type="EMBL" id="QGG48027.1"/>
    </source>
</evidence>
<dbReference type="Gene3D" id="1.10.287.130">
    <property type="match status" value="1"/>
</dbReference>
<dbReference type="Pfam" id="PF00672">
    <property type="entry name" value="HAMP"/>
    <property type="match status" value="1"/>
</dbReference>
<keyword evidence="4" id="KW-1003">Cell membrane</keyword>
<dbReference type="SMART" id="SM00388">
    <property type="entry name" value="HisKA"/>
    <property type="match status" value="1"/>
</dbReference>
<feature type="domain" description="Histidine kinase" evidence="15">
    <location>
        <begin position="231"/>
        <end position="446"/>
    </location>
</feature>
<evidence type="ECO:0000256" key="10">
    <source>
        <dbReference type="ARBA" id="ARBA00022840"/>
    </source>
</evidence>
<dbReference type="GO" id="GO:0000155">
    <property type="term" value="F:phosphorelay sensor kinase activity"/>
    <property type="evidence" value="ECO:0007669"/>
    <property type="project" value="InterPro"/>
</dbReference>
<dbReference type="CDD" id="cd06225">
    <property type="entry name" value="HAMP"/>
    <property type="match status" value="1"/>
</dbReference>
<dbReference type="InterPro" id="IPR003594">
    <property type="entry name" value="HATPase_dom"/>
</dbReference>
<dbReference type="PROSITE" id="PS50109">
    <property type="entry name" value="HIS_KIN"/>
    <property type="match status" value="1"/>
</dbReference>
<name>A0A5Q2MZC0_9FIRM</name>
<comment type="catalytic activity">
    <reaction evidence="1">
        <text>ATP + protein L-histidine = ADP + protein N-phospho-L-histidine.</text>
        <dbReference type="EC" id="2.7.13.3"/>
    </reaction>
</comment>
<dbReference type="OrthoDB" id="9813151at2"/>
<keyword evidence="6 17" id="KW-0808">Transferase</keyword>
<evidence type="ECO:0000256" key="5">
    <source>
        <dbReference type="ARBA" id="ARBA00022553"/>
    </source>
</evidence>
<dbReference type="KEGG" id="hcv:FTV88_1929"/>
<dbReference type="SMART" id="SM00304">
    <property type="entry name" value="HAMP"/>
    <property type="match status" value="1"/>
</dbReference>
<dbReference type="InterPro" id="IPR004358">
    <property type="entry name" value="Sig_transdc_His_kin-like_C"/>
</dbReference>
<dbReference type="Gene3D" id="6.10.340.10">
    <property type="match status" value="1"/>
</dbReference>
<evidence type="ECO:0000256" key="7">
    <source>
        <dbReference type="ARBA" id="ARBA00022692"/>
    </source>
</evidence>
<keyword evidence="13 14" id="KW-0472">Membrane</keyword>